<dbReference type="Pfam" id="PF01610">
    <property type="entry name" value="DDE_Tnp_ISL3"/>
    <property type="match status" value="1"/>
</dbReference>
<dbReference type="AlphaFoldDB" id="A0A3S0VHT2"/>
<comment type="caution">
    <text evidence="2">The sequence shown here is derived from an EMBL/GenBank/DDBJ whole genome shotgun (WGS) entry which is preliminary data.</text>
</comment>
<keyword evidence="3" id="KW-1185">Reference proteome</keyword>
<evidence type="ECO:0000313" key="3">
    <source>
        <dbReference type="Proteomes" id="UP000267430"/>
    </source>
</evidence>
<evidence type="ECO:0000313" key="2">
    <source>
        <dbReference type="EMBL" id="RUQ23939.1"/>
    </source>
</evidence>
<sequence length="256" mass="30323">EKEESPVTRKAERFRVENEEKRWMRIQKVHSLQSEGYSISAIAKQLHLSRGTIYADLEQSQKPSHKRSSSFDRFHPFIRILLQQNQTGDQIEKACRSSGYNGSRSTLNKMIAEERKNKNVNTERLHLRQKILKIIWDFKNMDHQSRFEKLHHQLLGTYPEVSKLDELVSAFRDLFRNKDLDGLKEWINEYENNRSSFIQSFIRGIKKDQKAVSSSIKEPWSNGIVEGHVNRLKTIKRMMYGRAGFQVLKNRVLYQW</sequence>
<dbReference type="SUPFAM" id="SSF46689">
    <property type="entry name" value="Homeodomain-like"/>
    <property type="match status" value="1"/>
</dbReference>
<dbReference type="Proteomes" id="UP000267430">
    <property type="component" value="Unassembled WGS sequence"/>
</dbReference>
<name>A0A3S0VHT2_9BACI</name>
<accession>A0A3S0VHT2</accession>
<dbReference type="InterPro" id="IPR002560">
    <property type="entry name" value="Transposase_DDE"/>
</dbReference>
<dbReference type="InterPro" id="IPR009057">
    <property type="entry name" value="Homeodomain-like_sf"/>
</dbReference>
<reference evidence="2 3" key="1">
    <citation type="submission" date="2018-12" db="EMBL/GenBank/DDBJ databases">
        <title>Bacillus chawlae sp. nov., Bacillus glennii sp. nov., and Bacillus saganii sp. nov. Isolated from the Vehicle Assembly Building at Kennedy Space Center where the Viking Spacecraft were Assembled.</title>
        <authorList>
            <person name="Seuylemezian A."/>
            <person name="Vaishampayan P."/>
        </authorList>
    </citation>
    <scope>NUCLEOTIDE SEQUENCE [LARGE SCALE GENOMIC DNA]</scope>
    <source>
        <strain evidence="2 3">L5</strain>
    </source>
</reference>
<dbReference type="EMBL" id="RYZZ01000067">
    <property type="protein sequence ID" value="RUQ23939.1"/>
    <property type="molecule type" value="Genomic_DNA"/>
</dbReference>
<dbReference type="InterPro" id="IPR047951">
    <property type="entry name" value="Transpos_ISL3"/>
</dbReference>
<feature type="domain" description="Transposase IS204/IS1001/IS1096/IS1165 DDE" evidence="1">
    <location>
        <begin position="71"/>
        <end position="251"/>
    </location>
</feature>
<protein>
    <submittedName>
        <fullName evidence="2">Transposase</fullName>
    </submittedName>
</protein>
<dbReference type="OrthoDB" id="287363at2"/>
<dbReference type="PANTHER" id="PTHR33498:SF1">
    <property type="entry name" value="TRANSPOSASE FOR INSERTION SEQUENCE ELEMENT IS1557"/>
    <property type="match status" value="1"/>
</dbReference>
<dbReference type="Gene3D" id="1.10.10.60">
    <property type="entry name" value="Homeodomain-like"/>
    <property type="match status" value="1"/>
</dbReference>
<feature type="non-terminal residue" evidence="2">
    <location>
        <position position="1"/>
    </location>
</feature>
<dbReference type="RefSeq" id="WP_143253482.1">
    <property type="nucleotide sequence ID" value="NZ_RYZZ01000067.1"/>
</dbReference>
<evidence type="ECO:0000259" key="1">
    <source>
        <dbReference type="Pfam" id="PF01610"/>
    </source>
</evidence>
<organism evidence="2 3">
    <name type="scientific">Peribacillus cavernae</name>
    <dbReference type="NCBI Taxonomy" id="1674310"/>
    <lineage>
        <taxon>Bacteria</taxon>
        <taxon>Bacillati</taxon>
        <taxon>Bacillota</taxon>
        <taxon>Bacilli</taxon>
        <taxon>Bacillales</taxon>
        <taxon>Bacillaceae</taxon>
        <taxon>Peribacillus</taxon>
    </lineage>
</organism>
<gene>
    <name evidence="2" type="ORF">ELQ35_22375</name>
</gene>
<proteinExistence type="predicted"/>
<dbReference type="PANTHER" id="PTHR33498">
    <property type="entry name" value="TRANSPOSASE FOR INSERTION SEQUENCE ELEMENT IS1557"/>
    <property type="match status" value="1"/>
</dbReference>